<dbReference type="EMBL" id="BGPR01143516">
    <property type="protein sequence ID" value="GBN72454.1"/>
    <property type="molecule type" value="Genomic_DNA"/>
</dbReference>
<reference evidence="1 3" key="1">
    <citation type="journal article" date="2019" name="Sci. Rep.">
        <title>Orb-weaving spider Araneus ventricosus genome elucidates the spidroin gene catalogue.</title>
        <authorList>
            <person name="Kono N."/>
            <person name="Nakamura H."/>
            <person name="Ohtoshi R."/>
            <person name="Moran D.A.P."/>
            <person name="Shinohara A."/>
            <person name="Yoshida Y."/>
            <person name="Fujiwara M."/>
            <person name="Mori M."/>
            <person name="Tomita M."/>
            <person name="Arakawa K."/>
        </authorList>
    </citation>
    <scope>NUCLEOTIDE SEQUENCE [LARGE SCALE GENOMIC DNA]</scope>
</reference>
<proteinExistence type="predicted"/>
<accession>A0A4Y2R9L4</accession>
<keyword evidence="3" id="KW-1185">Reference proteome</keyword>
<organism evidence="1 3">
    <name type="scientific">Araneus ventricosus</name>
    <name type="common">Orbweaver spider</name>
    <name type="synonym">Epeira ventricosa</name>
    <dbReference type="NCBI Taxonomy" id="182803"/>
    <lineage>
        <taxon>Eukaryota</taxon>
        <taxon>Metazoa</taxon>
        <taxon>Ecdysozoa</taxon>
        <taxon>Arthropoda</taxon>
        <taxon>Chelicerata</taxon>
        <taxon>Arachnida</taxon>
        <taxon>Araneae</taxon>
        <taxon>Araneomorphae</taxon>
        <taxon>Entelegynae</taxon>
        <taxon>Araneoidea</taxon>
        <taxon>Araneidae</taxon>
        <taxon>Araneus</taxon>
    </lineage>
</organism>
<gene>
    <name evidence="2" type="ORF">AVEN_210972_1</name>
    <name evidence="1" type="ORF">AVEN_227416_1</name>
</gene>
<dbReference type="AlphaFoldDB" id="A0A4Y2R9L4"/>
<evidence type="ECO:0000313" key="3">
    <source>
        <dbReference type="Proteomes" id="UP000499080"/>
    </source>
</evidence>
<evidence type="ECO:0000313" key="2">
    <source>
        <dbReference type="EMBL" id="GBN72488.1"/>
    </source>
</evidence>
<dbReference type="Proteomes" id="UP000499080">
    <property type="component" value="Unassembled WGS sequence"/>
</dbReference>
<sequence>MNFSFPSLPGKVKLYGHSSVVEVQLGSQVSSVTRVCHRIRDATHVFKLPDRADDALIVFQIMDLEIIHKSESLSRIIRDQMVTKSPGRDESR</sequence>
<comment type="caution">
    <text evidence="1">The sequence shown here is derived from an EMBL/GenBank/DDBJ whole genome shotgun (WGS) entry which is preliminary data.</text>
</comment>
<dbReference type="EMBL" id="BGPR01143549">
    <property type="protein sequence ID" value="GBN72488.1"/>
    <property type="molecule type" value="Genomic_DNA"/>
</dbReference>
<name>A0A4Y2R9L4_ARAVE</name>
<protein>
    <submittedName>
        <fullName evidence="1">Uncharacterized protein</fullName>
    </submittedName>
</protein>
<evidence type="ECO:0000313" key="1">
    <source>
        <dbReference type="EMBL" id="GBN72454.1"/>
    </source>
</evidence>